<feature type="chain" id="PRO_5010168038" description="thioredoxin-dependent peroxiredoxin" evidence="10">
    <location>
        <begin position="24"/>
        <end position="241"/>
    </location>
</feature>
<evidence type="ECO:0000259" key="11">
    <source>
        <dbReference type="PROSITE" id="PS51352"/>
    </source>
</evidence>
<dbReference type="EC" id="1.11.1.24" evidence="2"/>
<reference evidence="13" key="1">
    <citation type="submission" date="2025-08" db="UniProtKB">
        <authorList>
            <consortium name="RefSeq"/>
        </authorList>
    </citation>
    <scope>IDENTIFICATION</scope>
</reference>
<feature type="region of interest" description="Disordered" evidence="9">
    <location>
        <begin position="217"/>
        <end position="241"/>
    </location>
</feature>
<keyword evidence="12" id="KW-1185">Reference proteome</keyword>
<dbReference type="Proteomes" id="UP000079169">
    <property type="component" value="Unplaced"/>
</dbReference>
<dbReference type="GeneID" id="103519063"/>
<dbReference type="InterPro" id="IPR013766">
    <property type="entry name" value="Thioredoxin_domain"/>
</dbReference>
<evidence type="ECO:0000256" key="6">
    <source>
        <dbReference type="ARBA" id="ARBA00023157"/>
    </source>
</evidence>
<keyword evidence="3" id="KW-0575">Peroxidase</keyword>
<keyword evidence="5" id="KW-0560">Oxidoreductase</keyword>
<evidence type="ECO:0000256" key="5">
    <source>
        <dbReference type="ARBA" id="ARBA00023002"/>
    </source>
</evidence>
<sequence length="241" mass="27530">MLKYGLSLAVILLYMSSSSMIRGMDTGSCSHTEMCSFTDSPTKFDHREGWTNAVVMKPAPYWKGTAVVDGNIKEIKLTDYRGKYLVFFFYPLDFTFVCPTEVLALNEKIDEFHKIGAEVVGVSVDSHFTHRAWINSLKKDNRLDKLKIPLLSDLTHEISRDYGVYLEDKGHSLRGLFIIDREGIVRQITLNDLPVGRSVEETLRLVRAFQYTDEHGEACPSGWQPGQRTISNREEDEKEEL</sequence>
<dbReference type="PANTHER" id="PTHR10681:SF171">
    <property type="entry name" value="PEROXIREDOXIN 4"/>
    <property type="match status" value="1"/>
</dbReference>
<feature type="signal peptide" evidence="10">
    <location>
        <begin position="1"/>
        <end position="23"/>
    </location>
</feature>
<dbReference type="RefSeq" id="XP_008482365.1">
    <property type="nucleotide sequence ID" value="XM_008484143.2"/>
</dbReference>
<evidence type="ECO:0000256" key="2">
    <source>
        <dbReference type="ARBA" id="ARBA00013017"/>
    </source>
</evidence>
<dbReference type="GO" id="GO:0042744">
    <property type="term" value="P:hydrogen peroxide catabolic process"/>
    <property type="evidence" value="ECO:0007669"/>
    <property type="project" value="TreeGrafter"/>
</dbReference>
<feature type="compositionally biased region" description="Basic and acidic residues" evidence="9">
    <location>
        <begin position="231"/>
        <end position="241"/>
    </location>
</feature>
<evidence type="ECO:0000256" key="1">
    <source>
        <dbReference type="ARBA" id="ARBA00009796"/>
    </source>
</evidence>
<dbReference type="PaxDb" id="121845-A0A1S3DI41"/>
<dbReference type="GO" id="GO:0033554">
    <property type="term" value="P:cellular response to stress"/>
    <property type="evidence" value="ECO:0007669"/>
    <property type="project" value="TreeGrafter"/>
</dbReference>
<dbReference type="InterPro" id="IPR000866">
    <property type="entry name" value="AhpC/TSA"/>
</dbReference>
<gene>
    <name evidence="13" type="primary">LOC103519063</name>
</gene>
<dbReference type="GO" id="GO:0005783">
    <property type="term" value="C:endoplasmic reticulum"/>
    <property type="evidence" value="ECO:0007669"/>
    <property type="project" value="TreeGrafter"/>
</dbReference>
<keyword evidence="4" id="KW-0049">Antioxidant</keyword>
<dbReference type="CDD" id="cd03015">
    <property type="entry name" value="PRX_Typ2cys"/>
    <property type="match status" value="1"/>
</dbReference>
<comment type="similarity">
    <text evidence="1">Belongs to the peroxiredoxin family. AhpC/Prx1 subfamily.</text>
</comment>
<evidence type="ECO:0000256" key="9">
    <source>
        <dbReference type="SAM" id="MobiDB-lite"/>
    </source>
</evidence>
<evidence type="ECO:0000256" key="8">
    <source>
        <dbReference type="ARBA" id="ARBA00049091"/>
    </source>
</evidence>
<dbReference type="Pfam" id="PF10417">
    <property type="entry name" value="1-cysPrx_C"/>
    <property type="match status" value="1"/>
</dbReference>
<dbReference type="GO" id="GO:0006979">
    <property type="term" value="P:response to oxidative stress"/>
    <property type="evidence" value="ECO:0007669"/>
    <property type="project" value="TreeGrafter"/>
</dbReference>
<dbReference type="AlphaFoldDB" id="A0A1S3DI41"/>
<organism evidence="12 13">
    <name type="scientific">Diaphorina citri</name>
    <name type="common">Asian citrus psyllid</name>
    <dbReference type="NCBI Taxonomy" id="121845"/>
    <lineage>
        <taxon>Eukaryota</taxon>
        <taxon>Metazoa</taxon>
        <taxon>Ecdysozoa</taxon>
        <taxon>Arthropoda</taxon>
        <taxon>Hexapoda</taxon>
        <taxon>Insecta</taxon>
        <taxon>Pterygota</taxon>
        <taxon>Neoptera</taxon>
        <taxon>Paraneoptera</taxon>
        <taxon>Hemiptera</taxon>
        <taxon>Sternorrhyncha</taxon>
        <taxon>Psylloidea</taxon>
        <taxon>Psyllidae</taxon>
        <taxon>Diaphorininae</taxon>
        <taxon>Diaphorina</taxon>
    </lineage>
</organism>
<dbReference type="SUPFAM" id="SSF52833">
    <property type="entry name" value="Thioredoxin-like"/>
    <property type="match status" value="1"/>
</dbReference>
<evidence type="ECO:0000256" key="4">
    <source>
        <dbReference type="ARBA" id="ARBA00022862"/>
    </source>
</evidence>
<feature type="domain" description="Thioredoxin" evidence="11">
    <location>
        <begin position="53"/>
        <end position="211"/>
    </location>
</feature>
<dbReference type="GO" id="GO:0005829">
    <property type="term" value="C:cytosol"/>
    <property type="evidence" value="ECO:0007669"/>
    <property type="project" value="TreeGrafter"/>
</dbReference>
<name>A0A1S3DI41_DIACI</name>
<dbReference type="KEGG" id="dci:103519063"/>
<keyword evidence="10" id="KW-0732">Signal</keyword>
<dbReference type="Gene3D" id="3.40.30.10">
    <property type="entry name" value="Glutaredoxin"/>
    <property type="match status" value="1"/>
</dbReference>
<evidence type="ECO:0000313" key="12">
    <source>
        <dbReference type="Proteomes" id="UP000079169"/>
    </source>
</evidence>
<dbReference type="InterPro" id="IPR050217">
    <property type="entry name" value="Peroxiredoxin"/>
</dbReference>
<dbReference type="OrthoDB" id="185659at2759"/>
<keyword evidence="6" id="KW-1015">Disulfide bond</keyword>
<dbReference type="InterPro" id="IPR019479">
    <property type="entry name" value="Peroxiredoxin_C"/>
</dbReference>
<dbReference type="GO" id="GO:0008379">
    <property type="term" value="F:thioredoxin peroxidase activity"/>
    <property type="evidence" value="ECO:0007669"/>
    <property type="project" value="TreeGrafter"/>
</dbReference>
<dbReference type="GO" id="GO:0045454">
    <property type="term" value="P:cell redox homeostasis"/>
    <property type="evidence" value="ECO:0007669"/>
    <property type="project" value="TreeGrafter"/>
</dbReference>
<accession>A0A1S3DI41</accession>
<protein>
    <recommendedName>
        <fullName evidence="2">thioredoxin-dependent peroxiredoxin</fullName>
        <ecNumber evidence="2">1.11.1.24</ecNumber>
    </recommendedName>
</protein>
<comment type="catalytic activity">
    <reaction evidence="8">
        <text>a hydroperoxide + [thioredoxin]-dithiol = an alcohol + [thioredoxin]-disulfide + H2O</text>
        <dbReference type="Rhea" id="RHEA:62620"/>
        <dbReference type="Rhea" id="RHEA-COMP:10698"/>
        <dbReference type="Rhea" id="RHEA-COMP:10700"/>
        <dbReference type="ChEBI" id="CHEBI:15377"/>
        <dbReference type="ChEBI" id="CHEBI:29950"/>
        <dbReference type="ChEBI" id="CHEBI:30879"/>
        <dbReference type="ChEBI" id="CHEBI:35924"/>
        <dbReference type="ChEBI" id="CHEBI:50058"/>
        <dbReference type="EC" id="1.11.1.24"/>
    </reaction>
</comment>
<evidence type="ECO:0000313" key="13">
    <source>
        <dbReference type="RefSeq" id="XP_008482365.1"/>
    </source>
</evidence>
<proteinExistence type="inferred from homology"/>
<dbReference type="STRING" id="121845.A0A1S3DI41"/>
<dbReference type="Pfam" id="PF00578">
    <property type="entry name" value="AhpC-TSA"/>
    <property type="match status" value="1"/>
</dbReference>
<dbReference type="InterPro" id="IPR036249">
    <property type="entry name" value="Thioredoxin-like_sf"/>
</dbReference>
<evidence type="ECO:0000256" key="3">
    <source>
        <dbReference type="ARBA" id="ARBA00022559"/>
    </source>
</evidence>
<dbReference type="PANTHER" id="PTHR10681">
    <property type="entry name" value="THIOREDOXIN PEROXIDASE"/>
    <property type="match status" value="1"/>
</dbReference>
<evidence type="ECO:0000256" key="10">
    <source>
        <dbReference type="SAM" id="SignalP"/>
    </source>
</evidence>
<keyword evidence="7" id="KW-0676">Redox-active center</keyword>
<dbReference type="FunFam" id="3.40.30.10:FF:000003">
    <property type="entry name" value="Peroxiredoxin 1"/>
    <property type="match status" value="1"/>
</dbReference>
<dbReference type="GO" id="GO:0008340">
    <property type="term" value="P:determination of adult lifespan"/>
    <property type="evidence" value="ECO:0007669"/>
    <property type="project" value="UniProtKB-ARBA"/>
</dbReference>
<evidence type="ECO:0000256" key="7">
    <source>
        <dbReference type="ARBA" id="ARBA00023284"/>
    </source>
</evidence>
<dbReference type="PROSITE" id="PS51352">
    <property type="entry name" value="THIOREDOXIN_2"/>
    <property type="match status" value="1"/>
</dbReference>